<protein>
    <submittedName>
        <fullName evidence="2">Uncharacterized protein</fullName>
    </submittedName>
</protein>
<accession>A0A7Y9T4Y8</accession>
<gene>
    <name evidence="2" type="ORF">HDF12_004440</name>
</gene>
<evidence type="ECO:0000313" key="2">
    <source>
        <dbReference type="EMBL" id="NYF54041.1"/>
    </source>
</evidence>
<dbReference type="EMBL" id="JACCCV010000002">
    <property type="protein sequence ID" value="NYF54041.1"/>
    <property type="molecule type" value="Genomic_DNA"/>
</dbReference>
<evidence type="ECO:0000313" key="3">
    <source>
        <dbReference type="Proteomes" id="UP000534186"/>
    </source>
</evidence>
<name>A0A7Y9T4Y8_9BACT</name>
<sequence>MAKFDKALAAQSKIVYLPVADCVFDTAVLARFVLLLTLILCCSASAQNDRSAEYTRSSQPTLLSYPELVALSEQETSQK</sequence>
<evidence type="ECO:0000256" key="1">
    <source>
        <dbReference type="SAM" id="Phobius"/>
    </source>
</evidence>
<keyword evidence="1" id="KW-0472">Membrane</keyword>
<dbReference type="Proteomes" id="UP000534186">
    <property type="component" value="Unassembled WGS sequence"/>
</dbReference>
<dbReference type="AlphaFoldDB" id="A0A7Y9T4Y8"/>
<comment type="caution">
    <text evidence="2">The sequence shown here is derived from an EMBL/GenBank/DDBJ whole genome shotgun (WGS) entry which is preliminary data.</text>
</comment>
<feature type="transmembrane region" description="Helical" evidence="1">
    <location>
        <begin position="28"/>
        <end position="46"/>
    </location>
</feature>
<keyword evidence="1" id="KW-1133">Transmembrane helix</keyword>
<organism evidence="2 3">
    <name type="scientific">Tunturiibacter lichenicola</name>
    <dbReference type="NCBI Taxonomy" id="2051959"/>
    <lineage>
        <taxon>Bacteria</taxon>
        <taxon>Pseudomonadati</taxon>
        <taxon>Acidobacteriota</taxon>
        <taxon>Terriglobia</taxon>
        <taxon>Terriglobales</taxon>
        <taxon>Acidobacteriaceae</taxon>
        <taxon>Tunturiibacter</taxon>
    </lineage>
</organism>
<reference evidence="2 3" key="1">
    <citation type="submission" date="2020-07" db="EMBL/GenBank/DDBJ databases">
        <title>Genomic Encyclopedia of Type Strains, Phase IV (KMG-V): Genome sequencing to study the core and pangenomes of soil and plant-associated prokaryotes.</title>
        <authorList>
            <person name="Whitman W."/>
        </authorList>
    </citation>
    <scope>NUCLEOTIDE SEQUENCE [LARGE SCALE GENOMIC DNA]</scope>
    <source>
        <strain evidence="2 3">M8UP30</strain>
    </source>
</reference>
<proteinExistence type="predicted"/>
<keyword evidence="1" id="KW-0812">Transmembrane</keyword>